<proteinExistence type="inferred from homology"/>
<comment type="caution">
    <text evidence="4">The sequence shown here is derived from an EMBL/GenBank/DDBJ whole genome shotgun (WGS) entry which is preliminary data.</text>
</comment>
<dbReference type="Pfam" id="PF02458">
    <property type="entry name" value="Transferase"/>
    <property type="match status" value="2"/>
</dbReference>
<keyword evidence="2 4" id="KW-0808">Transferase</keyword>
<name>A0A3S3MAV9_9MAGN</name>
<evidence type="ECO:0000256" key="3">
    <source>
        <dbReference type="ARBA" id="ARBA00023315"/>
    </source>
</evidence>
<protein>
    <submittedName>
        <fullName evidence="4">10-deacetylbaccatin III 10-O-acetyltransferase</fullName>
    </submittedName>
</protein>
<evidence type="ECO:0000313" key="5">
    <source>
        <dbReference type="Proteomes" id="UP000283530"/>
    </source>
</evidence>
<dbReference type="STRING" id="337451.A0A3S3MAV9"/>
<accession>A0A3S3MAV9</accession>
<keyword evidence="5" id="KW-1185">Reference proteome</keyword>
<dbReference type="PANTHER" id="PTHR31147">
    <property type="entry name" value="ACYL TRANSFERASE 4"/>
    <property type="match status" value="1"/>
</dbReference>
<organism evidence="4 5">
    <name type="scientific">Cinnamomum micranthum f. kanehirae</name>
    <dbReference type="NCBI Taxonomy" id="337451"/>
    <lineage>
        <taxon>Eukaryota</taxon>
        <taxon>Viridiplantae</taxon>
        <taxon>Streptophyta</taxon>
        <taxon>Embryophyta</taxon>
        <taxon>Tracheophyta</taxon>
        <taxon>Spermatophyta</taxon>
        <taxon>Magnoliopsida</taxon>
        <taxon>Magnoliidae</taxon>
        <taxon>Laurales</taxon>
        <taxon>Lauraceae</taxon>
        <taxon>Cinnamomum</taxon>
    </lineage>
</organism>
<dbReference type="InterPro" id="IPR023213">
    <property type="entry name" value="CAT-like_dom_sf"/>
</dbReference>
<dbReference type="GO" id="GO:0016746">
    <property type="term" value="F:acyltransferase activity"/>
    <property type="evidence" value="ECO:0007669"/>
    <property type="project" value="UniProtKB-KW"/>
</dbReference>
<dbReference type="AlphaFoldDB" id="A0A3S3MAV9"/>
<dbReference type="Proteomes" id="UP000283530">
    <property type="component" value="Unassembled WGS sequence"/>
</dbReference>
<dbReference type="InterPro" id="IPR050898">
    <property type="entry name" value="Plant_acyltransferase"/>
</dbReference>
<keyword evidence="3" id="KW-0012">Acyltransferase</keyword>
<gene>
    <name evidence="4" type="ORF">CKAN_00481100</name>
</gene>
<sequence length="491" mass="53727">MNMVLSVSKLGEGMVVPCEVTPSGTLGLSLIDALPALRDKVRSLNVFRHGPNAAAVIREALSKALVHYYPLAGRLVEAPLLQLACTGEGVWFVEASAQCNLEAIDYLDNEILEWRLQLLPQPPPEKDGFDPLVLMQANHLNQFELLDGIINKVLIVTGFCSAGLVRVTQFTCGGFVMGLQFSHCVCDGMGAAQFLKAVGEFARGIQFPTIPPVWCREALPPPPPAHAAIPPPPLPDFEDRHISLEHANIDISPDLITRLKLQFLELTGKPCSTFEALAARVWRCRAQAIAYNNFAAPATAADNNNNNNLNGGDATLAFFSNARRLVDPPLPQGFYGNCVFPVAISLPMAKLRCATQVEIVKLIQEAKAKLPAQVTQWMAKNKRNDHDHYDDDNDNDNDDGYVDPFAPPPLPCDTLFAAEWGRLGFGEVDYGWGPPIHMAPVNYSSTIPVCIMGSPPSPRKGVRLMTWCVEDSHLSTFCQLLMDQPLKEVSV</sequence>
<reference evidence="4 5" key="1">
    <citation type="journal article" date="2019" name="Nat. Plants">
        <title>Stout camphor tree genome fills gaps in understanding of flowering plant genome evolution.</title>
        <authorList>
            <person name="Chaw S.M."/>
            <person name="Liu Y.C."/>
            <person name="Wu Y.W."/>
            <person name="Wang H.Y."/>
            <person name="Lin C.I."/>
            <person name="Wu C.S."/>
            <person name="Ke H.M."/>
            <person name="Chang L.Y."/>
            <person name="Hsu C.Y."/>
            <person name="Yang H.T."/>
            <person name="Sudianto E."/>
            <person name="Hsu M.H."/>
            <person name="Wu K.P."/>
            <person name="Wang L.N."/>
            <person name="Leebens-Mack J.H."/>
            <person name="Tsai I.J."/>
        </authorList>
    </citation>
    <scope>NUCLEOTIDE SEQUENCE [LARGE SCALE GENOMIC DNA]</scope>
    <source>
        <strain evidence="5">cv. Chaw 1501</strain>
        <tissue evidence="4">Young leaves</tissue>
    </source>
</reference>
<evidence type="ECO:0000313" key="4">
    <source>
        <dbReference type="EMBL" id="RWR76370.1"/>
    </source>
</evidence>
<evidence type="ECO:0000256" key="1">
    <source>
        <dbReference type="ARBA" id="ARBA00009861"/>
    </source>
</evidence>
<comment type="similarity">
    <text evidence="1">Belongs to the plant acyltransferase family.</text>
</comment>
<evidence type="ECO:0000256" key="2">
    <source>
        <dbReference type="ARBA" id="ARBA00022679"/>
    </source>
</evidence>
<dbReference type="OrthoDB" id="444127at2759"/>
<dbReference type="PANTHER" id="PTHR31147:SF1">
    <property type="entry name" value="ACYL TRANSFERASE 4"/>
    <property type="match status" value="1"/>
</dbReference>
<dbReference type="EMBL" id="QPKB01000002">
    <property type="protein sequence ID" value="RWR76370.1"/>
    <property type="molecule type" value="Genomic_DNA"/>
</dbReference>
<dbReference type="Gene3D" id="3.30.559.10">
    <property type="entry name" value="Chloramphenicol acetyltransferase-like domain"/>
    <property type="match status" value="2"/>
</dbReference>